<protein>
    <recommendedName>
        <fullName evidence="4">DUF2442 domain-containing protein</fullName>
    </recommendedName>
</protein>
<evidence type="ECO:0000313" key="1">
    <source>
        <dbReference type="EMBL" id="VFJ97946.1"/>
    </source>
</evidence>
<evidence type="ECO:0008006" key="4">
    <source>
        <dbReference type="Google" id="ProtNLM"/>
    </source>
</evidence>
<dbReference type="EMBL" id="CAADFI010000131">
    <property type="protein sequence ID" value="VFJ98311.1"/>
    <property type="molecule type" value="Genomic_DNA"/>
</dbReference>
<dbReference type="EMBL" id="CAADFG010000129">
    <property type="protein sequence ID" value="VFJ97946.1"/>
    <property type="molecule type" value="Genomic_DNA"/>
</dbReference>
<name>A0A450V0K2_9GAMM</name>
<organism evidence="2">
    <name type="scientific">Candidatus Kentrum eta</name>
    <dbReference type="NCBI Taxonomy" id="2126337"/>
    <lineage>
        <taxon>Bacteria</taxon>
        <taxon>Pseudomonadati</taxon>
        <taxon>Pseudomonadota</taxon>
        <taxon>Gammaproteobacteria</taxon>
        <taxon>Candidatus Kentrum</taxon>
    </lineage>
</organism>
<reference evidence="2" key="1">
    <citation type="submission" date="2019-02" db="EMBL/GenBank/DDBJ databases">
        <authorList>
            <person name="Gruber-Vodicka R. H."/>
            <person name="Seah K. B. B."/>
        </authorList>
    </citation>
    <scope>NUCLEOTIDE SEQUENCE</scope>
    <source>
        <strain evidence="3">BECK_SA2B12</strain>
        <strain evidence="1">BECK_SA2B15</strain>
        <strain evidence="2">BECK_SA2B20</strain>
    </source>
</reference>
<dbReference type="InterPro" id="IPR018841">
    <property type="entry name" value="DUF2442"/>
</dbReference>
<sequence>MIPKVTAAQYERDFTVHVRFADGTQGDVDLADELHGEIFEPLRAPSVFRTVTVHLEFHTLCWPNGADLAPEFVYEKVCRA</sequence>
<dbReference type="SUPFAM" id="SSF143880">
    <property type="entry name" value="NE0471 N-terminal domain-like"/>
    <property type="match status" value="1"/>
</dbReference>
<dbReference type="Gene3D" id="3.30.2020.10">
    <property type="entry name" value="NE0471-like N-terminal domain"/>
    <property type="match status" value="1"/>
</dbReference>
<dbReference type="Pfam" id="PF10387">
    <property type="entry name" value="DUF2442"/>
    <property type="match status" value="1"/>
</dbReference>
<evidence type="ECO:0000313" key="3">
    <source>
        <dbReference type="EMBL" id="VFK03398.1"/>
    </source>
</evidence>
<dbReference type="InterPro" id="IPR036782">
    <property type="entry name" value="NE0471-like_N"/>
</dbReference>
<gene>
    <name evidence="1" type="ORF">BECKH772A_GA0070896_101297</name>
    <name evidence="2" type="ORF">BECKH772B_GA0070898_101314</name>
    <name evidence="3" type="ORF">BECKH772C_GA0070978_101274</name>
</gene>
<dbReference type="EMBL" id="CAADFJ010000127">
    <property type="protein sequence ID" value="VFK03398.1"/>
    <property type="molecule type" value="Genomic_DNA"/>
</dbReference>
<dbReference type="AlphaFoldDB" id="A0A450V0K2"/>
<proteinExistence type="predicted"/>
<evidence type="ECO:0000313" key="2">
    <source>
        <dbReference type="EMBL" id="VFJ98311.1"/>
    </source>
</evidence>
<accession>A0A450V0K2</accession>